<evidence type="ECO:0000313" key="6">
    <source>
        <dbReference type="EMBL" id="TCL06928.1"/>
    </source>
</evidence>
<evidence type="ECO:0000256" key="3">
    <source>
        <dbReference type="ARBA" id="ARBA00023163"/>
    </source>
</evidence>
<proteinExistence type="predicted"/>
<dbReference type="CDD" id="cd05013">
    <property type="entry name" value="SIS_RpiR"/>
    <property type="match status" value="1"/>
</dbReference>
<dbReference type="GO" id="GO:1901135">
    <property type="term" value="P:carbohydrate derivative metabolic process"/>
    <property type="evidence" value="ECO:0007669"/>
    <property type="project" value="InterPro"/>
</dbReference>
<organism evidence="6 7">
    <name type="scientific">Sodalis ligni</name>
    <dbReference type="NCBI Taxonomy" id="2697027"/>
    <lineage>
        <taxon>Bacteria</taxon>
        <taxon>Pseudomonadati</taxon>
        <taxon>Pseudomonadota</taxon>
        <taxon>Gammaproteobacteria</taxon>
        <taxon>Enterobacterales</taxon>
        <taxon>Bruguierivoracaceae</taxon>
        <taxon>Sodalis</taxon>
    </lineage>
</organism>
<dbReference type="AlphaFoldDB" id="A0A4V2Q3J1"/>
<dbReference type="PROSITE" id="PS51071">
    <property type="entry name" value="HTH_RPIR"/>
    <property type="match status" value="1"/>
</dbReference>
<gene>
    <name evidence="6" type="ORF">EZJ58_5226</name>
</gene>
<feature type="domain" description="SIS" evidence="5">
    <location>
        <begin position="125"/>
        <end position="265"/>
    </location>
</feature>
<dbReference type="InterPro" id="IPR035472">
    <property type="entry name" value="RpiR-like_SIS"/>
</dbReference>
<dbReference type="SUPFAM" id="SSF53697">
    <property type="entry name" value="SIS domain"/>
    <property type="match status" value="1"/>
</dbReference>
<dbReference type="GO" id="GO:0003677">
    <property type="term" value="F:DNA binding"/>
    <property type="evidence" value="ECO:0007669"/>
    <property type="project" value="UniProtKB-KW"/>
</dbReference>
<dbReference type="GO" id="GO:0003700">
    <property type="term" value="F:DNA-binding transcription factor activity"/>
    <property type="evidence" value="ECO:0007669"/>
    <property type="project" value="InterPro"/>
</dbReference>
<dbReference type="RefSeq" id="WP_132926723.1">
    <property type="nucleotide sequence ID" value="NZ_SJOI01000001.1"/>
</dbReference>
<dbReference type="InterPro" id="IPR000281">
    <property type="entry name" value="HTH_RpiR"/>
</dbReference>
<evidence type="ECO:0000259" key="5">
    <source>
        <dbReference type="PROSITE" id="PS51464"/>
    </source>
</evidence>
<keyword evidence="3" id="KW-0804">Transcription</keyword>
<dbReference type="PROSITE" id="PS51464">
    <property type="entry name" value="SIS"/>
    <property type="match status" value="1"/>
</dbReference>
<dbReference type="Pfam" id="PF01418">
    <property type="entry name" value="HTH_6"/>
    <property type="match status" value="1"/>
</dbReference>
<dbReference type="InterPro" id="IPR001347">
    <property type="entry name" value="SIS_dom"/>
</dbReference>
<sequence length="286" mass="30940">MSSLLRIRQIYHSLSVNDRKLADYLLAQTDAARHLSSQQVAAQAGVSQSGVVKFAQKLGYKGFTALKLALSEALATAHIPLSVPVHNQILSDDPIKTVGEKLLTEKLAALRATLDINSEDKLRAGVALLKNAGRIVIVGIGASGLVARDFSYKLMKIGMSAVAETDMHVLLAIVQAFGPRDVLLAISYSGTRREINLAAQEAHRVGAGVMAITHFSPNSLQQHADISLYTVAEEKAQRSGAISSTVAQLSLTDLLFMALVQRDLENAPQRIRHSEELVRKLNKFAE</sequence>
<comment type="caution">
    <text evidence="6">The sequence shown here is derived from an EMBL/GenBank/DDBJ whole genome shotgun (WGS) entry which is preliminary data.</text>
</comment>
<keyword evidence="2" id="KW-0238">DNA-binding</keyword>
<dbReference type="Proteomes" id="UP000294555">
    <property type="component" value="Unassembled WGS sequence"/>
</dbReference>
<dbReference type="InterPro" id="IPR047640">
    <property type="entry name" value="RpiR-like"/>
</dbReference>
<dbReference type="NCBIfam" id="NF008590">
    <property type="entry name" value="PRK11557.1"/>
    <property type="match status" value="1"/>
</dbReference>
<evidence type="ECO:0000259" key="4">
    <source>
        <dbReference type="PROSITE" id="PS51071"/>
    </source>
</evidence>
<dbReference type="SUPFAM" id="SSF46689">
    <property type="entry name" value="Homeodomain-like"/>
    <property type="match status" value="1"/>
</dbReference>
<dbReference type="InterPro" id="IPR036388">
    <property type="entry name" value="WH-like_DNA-bd_sf"/>
</dbReference>
<keyword evidence="1" id="KW-0805">Transcription regulation</keyword>
<dbReference type="PANTHER" id="PTHR30514">
    <property type="entry name" value="GLUCOKINASE"/>
    <property type="match status" value="1"/>
</dbReference>
<feature type="domain" description="HTH rpiR-type" evidence="4">
    <location>
        <begin position="1"/>
        <end position="77"/>
    </location>
</feature>
<keyword evidence="7" id="KW-1185">Reference proteome</keyword>
<dbReference type="Pfam" id="PF01380">
    <property type="entry name" value="SIS"/>
    <property type="match status" value="1"/>
</dbReference>
<evidence type="ECO:0000256" key="2">
    <source>
        <dbReference type="ARBA" id="ARBA00023125"/>
    </source>
</evidence>
<dbReference type="EMBL" id="SJOI01000001">
    <property type="protein sequence ID" value="TCL06928.1"/>
    <property type="molecule type" value="Genomic_DNA"/>
</dbReference>
<dbReference type="InterPro" id="IPR046348">
    <property type="entry name" value="SIS_dom_sf"/>
</dbReference>
<dbReference type="InterPro" id="IPR009057">
    <property type="entry name" value="Homeodomain-like_sf"/>
</dbReference>
<name>A0A4V2Q3J1_9GAMM</name>
<dbReference type="OrthoDB" id="3684496at2"/>
<dbReference type="Gene3D" id="3.40.50.10490">
    <property type="entry name" value="Glucose-6-phosphate isomerase like protein, domain 1"/>
    <property type="match status" value="1"/>
</dbReference>
<reference evidence="6 7" key="1">
    <citation type="submission" date="2019-02" db="EMBL/GenBank/DDBJ databases">
        <title>Investigation of anaerobic lignin degradation for improved lignocellulosic biofuels.</title>
        <authorList>
            <person name="Deangelis K."/>
        </authorList>
    </citation>
    <scope>NUCLEOTIDE SEQUENCE [LARGE SCALE GENOMIC DNA]</scope>
    <source>
        <strain evidence="6 7">159R</strain>
    </source>
</reference>
<dbReference type="Gene3D" id="1.10.10.10">
    <property type="entry name" value="Winged helix-like DNA-binding domain superfamily/Winged helix DNA-binding domain"/>
    <property type="match status" value="1"/>
</dbReference>
<accession>A0A4V2Q3J1</accession>
<protein>
    <submittedName>
        <fullName evidence="6">RpiR family transcriptional regulator</fullName>
    </submittedName>
</protein>
<evidence type="ECO:0000256" key="1">
    <source>
        <dbReference type="ARBA" id="ARBA00023015"/>
    </source>
</evidence>
<dbReference type="PANTHER" id="PTHR30514:SF17">
    <property type="entry name" value="HTH-TYPE TRANSCRIPTIONAL REGULATOR MURR"/>
    <property type="match status" value="1"/>
</dbReference>
<evidence type="ECO:0000313" key="7">
    <source>
        <dbReference type="Proteomes" id="UP000294555"/>
    </source>
</evidence>
<dbReference type="GO" id="GO:0097367">
    <property type="term" value="F:carbohydrate derivative binding"/>
    <property type="evidence" value="ECO:0007669"/>
    <property type="project" value="InterPro"/>
</dbReference>